<gene>
    <name evidence="6" type="ORF">PXEA_LOCUS13565</name>
</gene>
<dbReference type="PANTHER" id="PTHR22970">
    <property type="entry name" value="AT-RICH INTERACTIVE DOMAIN-CONTAINING PROTEIN 2"/>
    <property type="match status" value="1"/>
</dbReference>
<keyword evidence="1" id="KW-0805">Transcription regulation</keyword>
<evidence type="ECO:0000313" key="7">
    <source>
        <dbReference type="Proteomes" id="UP000784294"/>
    </source>
</evidence>
<evidence type="ECO:0000313" key="6">
    <source>
        <dbReference type="EMBL" id="VEL20125.1"/>
    </source>
</evidence>
<evidence type="ECO:0000256" key="3">
    <source>
        <dbReference type="ARBA" id="ARBA00023242"/>
    </source>
</evidence>
<dbReference type="CDD" id="cd16100">
    <property type="entry name" value="ARID"/>
    <property type="match status" value="1"/>
</dbReference>
<dbReference type="Gene3D" id="1.10.150.60">
    <property type="entry name" value="ARID DNA-binding domain"/>
    <property type="match status" value="1"/>
</dbReference>
<dbReference type="AlphaFoldDB" id="A0A3S5CM73"/>
<protein>
    <recommendedName>
        <fullName evidence="5">ARID domain-containing protein</fullName>
    </recommendedName>
</protein>
<sequence>MFYKYQVCERKLWEEVYSELNLPSACANPSIALRRIYHRYLCGFERCEHPILSEPYINQLPVDSFIYDKFGYPASCIPATPVETIWGIGPRQRLEASFSLSSSSEESVSRLTRTSLSNIQDATLASRTSSEADTNVDIASISTKDGTISSSGKRFESTWQSLRNTVSELLLAEHALASGLPNEVDMALNSLLILSASVNGGIRLSRCRNLLALLLASVGIHDNGKIFFLLILFFALYL</sequence>
<dbReference type="InterPro" id="IPR001606">
    <property type="entry name" value="ARID_dom"/>
</dbReference>
<reference evidence="6" key="1">
    <citation type="submission" date="2018-11" db="EMBL/GenBank/DDBJ databases">
        <authorList>
            <consortium name="Pathogen Informatics"/>
        </authorList>
    </citation>
    <scope>NUCLEOTIDE SEQUENCE</scope>
</reference>
<keyword evidence="2" id="KW-0804">Transcription</keyword>
<evidence type="ECO:0000256" key="2">
    <source>
        <dbReference type="ARBA" id="ARBA00023163"/>
    </source>
</evidence>
<dbReference type="Proteomes" id="UP000784294">
    <property type="component" value="Unassembled WGS sequence"/>
</dbReference>
<organism evidence="6 7">
    <name type="scientific">Protopolystoma xenopodis</name>
    <dbReference type="NCBI Taxonomy" id="117903"/>
    <lineage>
        <taxon>Eukaryota</taxon>
        <taxon>Metazoa</taxon>
        <taxon>Spiralia</taxon>
        <taxon>Lophotrochozoa</taxon>
        <taxon>Platyhelminthes</taxon>
        <taxon>Monogenea</taxon>
        <taxon>Polyopisthocotylea</taxon>
        <taxon>Polystomatidea</taxon>
        <taxon>Polystomatidae</taxon>
        <taxon>Protopolystoma</taxon>
    </lineage>
</organism>
<dbReference type="InterPro" id="IPR036431">
    <property type="entry name" value="ARID_dom_sf"/>
</dbReference>
<comment type="caution">
    <text evidence="6">The sequence shown here is derived from an EMBL/GenBank/DDBJ whole genome shotgun (WGS) entry which is preliminary data.</text>
</comment>
<dbReference type="GO" id="GO:0003677">
    <property type="term" value="F:DNA binding"/>
    <property type="evidence" value="ECO:0007669"/>
    <property type="project" value="InterPro"/>
</dbReference>
<keyword evidence="4" id="KW-0812">Transmembrane</keyword>
<proteinExistence type="predicted"/>
<evidence type="ECO:0000256" key="4">
    <source>
        <dbReference type="SAM" id="Phobius"/>
    </source>
</evidence>
<feature type="domain" description="ARID" evidence="5">
    <location>
        <begin position="1"/>
        <end position="49"/>
    </location>
</feature>
<keyword evidence="3" id="KW-0539">Nucleus</keyword>
<accession>A0A3S5CM73</accession>
<evidence type="ECO:0000259" key="5">
    <source>
        <dbReference type="PROSITE" id="PS51011"/>
    </source>
</evidence>
<dbReference type="OrthoDB" id="1938591at2759"/>
<dbReference type="SUPFAM" id="SSF46774">
    <property type="entry name" value="ARID-like"/>
    <property type="match status" value="1"/>
</dbReference>
<keyword evidence="7" id="KW-1185">Reference proteome</keyword>
<dbReference type="PROSITE" id="PS51011">
    <property type="entry name" value="ARID"/>
    <property type="match status" value="1"/>
</dbReference>
<keyword evidence="4" id="KW-1133">Transmembrane helix</keyword>
<keyword evidence="4" id="KW-0472">Membrane</keyword>
<dbReference type="InterPro" id="IPR052406">
    <property type="entry name" value="Chromatin_Remodeling_Comp"/>
</dbReference>
<dbReference type="EMBL" id="CAAALY010044827">
    <property type="protein sequence ID" value="VEL20125.1"/>
    <property type="molecule type" value="Genomic_DNA"/>
</dbReference>
<feature type="transmembrane region" description="Helical" evidence="4">
    <location>
        <begin position="210"/>
        <end position="237"/>
    </location>
</feature>
<dbReference type="PANTHER" id="PTHR22970:SF14">
    <property type="entry name" value="AT-RICH INTERACTIVE DOMAIN-CONTAINING PROTEIN 2"/>
    <property type="match status" value="1"/>
</dbReference>
<evidence type="ECO:0000256" key="1">
    <source>
        <dbReference type="ARBA" id="ARBA00023015"/>
    </source>
</evidence>
<name>A0A3S5CM73_9PLAT</name>